<dbReference type="EMBL" id="BDDD01000597">
    <property type="protein sequence ID" value="GAV67985.1"/>
    <property type="molecule type" value="Genomic_DNA"/>
</dbReference>
<feature type="non-terminal residue" evidence="1">
    <location>
        <position position="1"/>
    </location>
</feature>
<sequence length="89" mass="10346">NPYRDMVMDARGFEYDWDADSDDEGFQLSNANAYKFFDLLKNADETVWSSRKMTKLSMMTRLRHIKSKHDFGVESRNVRIGLATDGFSP</sequence>
<accession>A0A1Q3BJ41</accession>
<protein>
    <submittedName>
        <fullName evidence="1">Uncharacterized protein</fullName>
    </submittedName>
</protein>
<dbReference type="InParanoid" id="A0A1Q3BJ41"/>
<evidence type="ECO:0000313" key="1">
    <source>
        <dbReference type="EMBL" id="GAV67985.1"/>
    </source>
</evidence>
<keyword evidence="2" id="KW-1185">Reference proteome</keyword>
<dbReference type="Proteomes" id="UP000187406">
    <property type="component" value="Unassembled WGS sequence"/>
</dbReference>
<name>A0A1Q3BJ41_CEPFO</name>
<organism evidence="1 2">
    <name type="scientific">Cephalotus follicularis</name>
    <name type="common">Albany pitcher plant</name>
    <dbReference type="NCBI Taxonomy" id="3775"/>
    <lineage>
        <taxon>Eukaryota</taxon>
        <taxon>Viridiplantae</taxon>
        <taxon>Streptophyta</taxon>
        <taxon>Embryophyta</taxon>
        <taxon>Tracheophyta</taxon>
        <taxon>Spermatophyta</taxon>
        <taxon>Magnoliopsida</taxon>
        <taxon>eudicotyledons</taxon>
        <taxon>Gunneridae</taxon>
        <taxon>Pentapetalae</taxon>
        <taxon>rosids</taxon>
        <taxon>fabids</taxon>
        <taxon>Oxalidales</taxon>
        <taxon>Cephalotaceae</taxon>
        <taxon>Cephalotus</taxon>
    </lineage>
</organism>
<comment type="caution">
    <text evidence="1">The sequence shown here is derived from an EMBL/GenBank/DDBJ whole genome shotgun (WGS) entry which is preliminary data.</text>
</comment>
<dbReference type="AlphaFoldDB" id="A0A1Q3BJ41"/>
<reference evidence="2" key="1">
    <citation type="submission" date="2016-04" db="EMBL/GenBank/DDBJ databases">
        <title>Cephalotus genome sequencing.</title>
        <authorList>
            <person name="Fukushima K."/>
            <person name="Hasebe M."/>
            <person name="Fang X."/>
        </authorList>
    </citation>
    <scope>NUCLEOTIDE SEQUENCE [LARGE SCALE GENOMIC DNA]</scope>
    <source>
        <strain evidence="2">cv. St1</strain>
    </source>
</reference>
<evidence type="ECO:0000313" key="2">
    <source>
        <dbReference type="Proteomes" id="UP000187406"/>
    </source>
</evidence>
<proteinExistence type="predicted"/>
<gene>
    <name evidence="1" type="ORF">CFOL_v3_11488</name>
</gene>